<dbReference type="InterPro" id="IPR043203">
    <property type="entry name" value="VGCC_Ca_Na"/>
</dbReference>
<reference evidence="7 8" key="1">
    <citation type="submission" date="2020-04" db="EMBL/GenBank/DDBJ databases">
        <title>Perkinsus olseni comparative genomics.</title>
        <authorList>
            <person name="Bogema D.R."/>
        </authorList>
    </citation>
    <scope>NUCLEOTIDE SEQUENCE [LARGE SCALE GENOMIC DNA]</scope>
    <source>
        <strain evidence="7">ATCC PRA-205</strain>
    </source>
</reference>
<evidence type="ECO:0000256" key="1">
    <source>
        <dbReference type="ARBA" id="ARBA00004141"/>
    </source>
</evidence>
<dbReference type="Gene3D" id="1.20.120.350">
    <property type="entry name" value="Voltage-gated potassium channels. Chain C"/>
    <property type="match status" value="1"/>
</dbReference>
<feature type="transmembrane region" description="Helical" evidence="5">
    <location>
        <begin position="203"/>
        <end position="223"/>
    </location>
</feature>
<comment type="subcellular location">
    <subcellularLocation>
        <location evidence="1">Membrane</location>
        <topology evidence="1">Multi-pass membrane protein</topology>
    </subcellularLocation>
</comment>
<keyword evidence="2 5" id="KW-0812">Transmembrane</keyword>
<dbReference type="GO" id="GO:0005248">
    <property type="term" value="F:voltage-gated sodium channel activity"/>
    <property type="evidence" value="ECO:0007669"/>
    <property type="project" value="TreeGrafter"/>
</dbReference>
<evidence type="ECO:0000256" key="2">
    <source>
        <dbReference type="ARBA" id="ARBA00022692"/>
    </source>
</evidence>
<feature type="transmembrane region" description="Helical" evidence="5">
    <location>
        <begin position="102"/>
        <end position="121"/>
    </location>
</feature>
<dbReference type="Pfam" id="PF00520">
    <property type="entry name" value="Ion_trans"/>
    <property type="match status" value="1"/>
</dbReference>
<comment type="caution">
    <text evidence="7">The sequence shown here is derived from an EMBL/GenBank/DDBJ whole genome shotgun (WGS) entry which is preliminary data.</text>
</comment>
<feature type="domain" description="Ion transport" evidence="6">
    <location>
        <begin position="70"/>
        <end position="260"/>
    </location>
</feature>
<dbReference type="PANTHER" id="PTHR10037:SF62">
    <property type="entry name" value="SODIUM CHANNEL PROTEIN 60E"/>
    <property type="match status" value="1"/>
</dbReference>
<evidence type="ECO:0000313" key="7">
    <source>
        <dbReference type="EMBL" id="KAF4727519.1"/>
    </source>
</evidence>
<dbReference type="PANTHER" id="PTHR10037">
    <property type="entry name" value="VOLTAGE-GATED CATION CHANNEL CALCIUM AND SODIUM"/>
    <property type="match status" value="1"/>
</dbReference>
<sequence>MDQDVFAWILKDRYKSTRTTALRNHGDDYEDDEVVLQTDGTSSRDEHFVDSTRLRSLLSLPGSTWTLLRFNIFIAAIICVNVIVIGLEIDLGDFTANIEDRLGWYAVENVFLLIFTFEMVARMRHHGRYYFRDPWNTLDCIIVTLGIIETWFLAPIGNASNFRMLTSLRVIRLLRLGRLVHLLRSFKELWLIIMGLVDSLKTLGWVCLLLLLVLYVCGIFTTIQIGQDTGTYGEYRISSGGWDHKEYFGTVLKSMYTLFQ</sequence>
<proteinExistence type="predicted"/>
<feature type="transmembrane region" description="Helical" evidence="5">
    <location>
        <begin position="141"/>
        <end position="159"/>
    </location>
</feature>
<dbReference type="InterPro" id="IPR005821">
    <property type="entry name" value="Ion_trans_dom"/>
</dbReference>
<feature type="non-terminal residue" evidence="7">
    <location>
        <position position="260"/>
    </location>
</feature>
<name>A0A7J6S3I3_PEROL</name>
<dbReference type="GO" id="GO:0001518">
    <property type="term" value="C:voltage-gated sodium channel complex"/>
    <property type="evidence" value="ECO:0007669"/>
    <property type="project" value="TreeGrafter"/>
</dbReference>
<keyword evidence="4 5" id="KW-0472">Membrane</keyword>
<dbReference type="Gene3D" id="1.10.287.70">
    <property type="match status" value="1"/>
</dbReference>
<evidence type="ECO:0000313" key="8">
    <source>
        <dbReference type="Proteomes" id="UP000574390"/>
    </source>
</evidence>
<dbReference type="Proteomes" id="UP000574390">
    <property type="component" value="Unassembled WGS sequence"/>
</dbReference>
<dbReference type="InterPro" id="IPR027359">
    <property type="entry name" value="Volt_channel_dom_sf"/>
</dbReference>
<accession>A0A7J6S3I3</accession>
<evidence type="ECO:0000259" key="6">
    <source>
        <dbReference type="Pfam" id="PF00520"/>
    </source>
</evidence>
<organism evidence="7 8">
    <name type="scientific">Perkinsus olseni</name>
    <name type="common">Perkinsus atlanticus</name>
    <dbReference type="NCBI Taxonomy" id="32597"/>
    <lineage>
        <taxon>Eukaryota</taxon>
        <taxon>Sar</taxon>
        <taxon>Alveolata</taxon>
        <taxon>Perkinsozoa</taxon>
        <taxon>Perkinsea</taxon>
        <taxon>Perkinsida</taxon>
        <taxon>Perkinsidae</taxon>
        <taxon>Perkinsus</taxon>
    </lineage>
</organism>
<keyword evidence="3 5" id="KW-1133">Transmembrane helix</keyword>
<dbReference type="AlphaFoldDB" id="A0A7J6S3I3"/>
<evidence type="ECO:0000256" key="3">
    <source>
        <dbReference type="ARBA" id="ARBA00022989"/>
    </source>
</evidence>
<dbReference type="EMBL" id="JABANM010017584">
    <property type="protein sequence ID" value="KAF4727519.1"/>
    <property type="molecule type" value="Genomic_DNA"/>
</dbReference>
<dbReference type="SUPFAM" id="SSF81324">
    <property type="entry name" value="Voltage-gated potassium channels"/>
    <property type="match status" value="1"/>
</dbReference>
<evidence type="ECO:0000256" key="5">
    <source>
        <dbReference type="SAM" id="Phobius"/>
    </source>
</evidence>
<gene>
    <name evidence="7" type="ORF">FOZ62_000252</name>
</gene>
<evidence type="ECO:0000256" key="4">
    <source>
        <dbReference type="ARBA" id="ARBA00023136"/>
    </source>
</evidence>
<feature type="transmembrane region" description="Helical" evidence="5">
    <location>
        <begin position="67"/>
        <end position="90"/>
    </location>
</feature>
<protein>
    <recommendedName>
        <fullName evidence="6">Ion transport domain-containing protein</fullName>
    </recommendedName>
</protein>